<evidence type="ECO:0000313" key="5">
    <source>
        <dbReference type="Proteomes" id="UP000284547"/>
    </source>
</evidence>
<accession>A0A411Z7S7</accession>
<keyword evidence="2" id="KW-0012">Acyltransferase</keyword>
<reference evidence="4 5" key="1">
    <citation type="submission" date="2018-08" db="EMBL/GenBank/DDBJ databases">
        <title>Flavobacterium tibetense sp. nov., isolated from a wetland YonghuCo on Tibetan Plateau.</title>
        <authorList>
            <person name="Phurbu D."/>
            <person name="Lu H."/>
            <person name="Xing P."/>
        </authorList>
    </citation>
    <scope>NUCLEOTIDE SEQUENCE [LARGE SCALE GENOMIC DNA]</scope>
    <source>
        <strain evidence="4 5">DJC</strain>
    </source>
</reference>
<dbReference type="EMBL" id="QWEY01000001">
    <property type="protein sequence ID" value="RGP39076.1"/>
    <property type="molecule type" value="Genomic_DNA"/>
</dbReference>
<evidence type="ECO:0000256" key="2">
    <source>
        <dbReference type="ARBA" id="ARBA00023315"/>
    </source>
</evidence>
<keyword evidence="5" id="KW-1185">Reference proteome</keyword>
<dbReference type="InterPro" id="IPR000182">
    <property type="entry name" value="GNAT_dom"/>
</dbReference>
<dbReference type="SUPFAM" id="SSF55729">
    <property type="entry name" value="Acyl-CoA N-acyltransferases (Nat)"/>
    <property type="match status" value="1"/>
</dbReference>
<gene>
    <name evidence="4" type="ORF">D1012_02900</name>
</gene>
<sequence>MPDAAGLAMIHAACFSLPRPWTAFEIKALLESPHVFLLGESDGFLMGRAVAGEAELLTLAVLPAARRQGIGARLVQAFLAEARTRQSAQAFLEVAAGNTAALALYESAGFAQVGRRKGYYTGADGHSDDALVLSRPV</sequence>
<dbReference type="AlphaFoldDB" id="A0A411Z7S7"/>
<name>A0A411Z7S7_9RHOB</name>
<dbReference type="CDD" id="cd04301">
    <property type="entry name" value="NAT_SF"/>
    <property type="match status" value="1"/>
</dbReference>
<dbReference type="PANTHER" id="PTHR43420:SF12">
    <property type="entry name" value="N-ACETYLTRANSFERASE DOMAIN-CONTAINING PROTEIN"/>
    <property type="match status" value="1"/>
</dbReference>
<evidence type="ECO:0000259" key="3">
    <source>
        <dbReference type="PROSITE" id="PS51186"/>
    </source>
</evidence>
<dbReference type="InterPro" id="IPR016181">
    <property type="entry name" value="Acyl_CoA_acyltransferase"/>
</dbReference>
<feature type="domain" description="N-acetyltransferase" evidence="3">
    <location>
        <begin position="1"/>
        <end position="137"/>
    </location>
</feature>
<dbReference type="Pfam" id="PF00583">
    <property type="entry name" value="Acetyltransf_1"/>
    <property type="match status" value="1"/>
</dbReference>
<dbReference type="Proteomes" id="UP000284547">
    <property type="component" value="Unassembled WGS sequence"/>
</dbReference>
<evidence type="ECO:0000313" key="4">
    <source>
        <dbReference type="EMBL" id="RGP39076.1"/>
    </source>
</evidence>
<dbReference type="PROSITE" id="PS51186">
    <property type="entry name" value="GNAT"/>
    <property type="match status" value="1"/>
</dbReference>
<keyword evidence="1 4" id="KW-0808">Transferase</keyword>
<dbReference type="GO" id="GO:0016747">
    <property type="term" value="F:acyltransferase activity, transferring groups other than amino-acyl groups"/>
    <property type="evidence" value="ECO:0007669"/>
    <property type="project" value="InterPro"/>
</dbReference>
<dbReference type="PANTHER" id="PTHR43420">
    <property type="entry name" value="ACETYLTRANSFERASE"/>
    <property type="match status" value="1"/>
</dbReference>
<comment type="caution">
    <text evidence="4">The sequence shown here is derived from an EMBL/GenBank/DDBJ whole genome shotgun (WGS) entry which is preliminary data.</text>
</comment>
<protein>
    <submittedName>
        <fullName evidence="4">GNAT family N-acetyltransferase</fullName>
    </submittedName>
</protein>
<dbReference type="RefSeq" id="WP_118149799.1">
    <property type="nucleotide sequence ID" value="NZ_QWEY01000001.1"/>
</dbReference>
<dbReference type="OrthoDB" id="9804026at2"/>
<organism evidence="4 5">
    <name type="scientific">Pseudotabrizicola alkalilacus</name>
    <dbReference type="NCBI Taxonomy" id="2305252"/>
    <lineage>
        <taxon>Bacteria</taxon>
        <taxon>Pseudomonadati</taxon>
        <taxon>Pseudomonadota</taxon>
        <taxon>Alphaproteobacteria</taxon>
        <taxon>Rhodobacterales</taxon>
        <taxon>Paracoccaceae</taxon>
        <taxon>Pseudotabrizicola</taxon>
    </lineage>
</organism>
<evidence type="ECO:0000256" key="1">
    <source>
        <dbReference type="ARBA" id="ARBA00022679"/>
    </source>
</evidence>
<dbReference type="Gene3D" id="3.40.630.30">
    <property type="match status" value="1"/>
</dbReference>
<proteinExistence type="predicted"/>
<dbReference type="InterPro" id="IPR050680">
    <property type="entry name" value="YpeA/RimI_acetyltransf"/>
</dbReference>